<dbReference type="InParanoid" id="A0A1Q3BFA6"/>
<dbReference type="PANTHER" id="PTHR37610:SF78">
    <property type="entry name" value="GAG-POLYPEPTIDE OF LTR COPIA-TYPE-RELATED"/>
    <property type="match status" value="1"/>
</dbReference>
<evidence type="ECO:0000259" key="1">
    <source>
        <dbReference type="Pfam" id="PF14244"/>
    </source>
</evidence>
<reference evidence="3" key="1">
    <citation type="submission" date="2016-04" db="EMBL/GenBank/DDBJ databases">
        <title>Cephalotus genome sequencing.</title>
        <authorList>
            <person name="Fukushima K."/>
            <person name="Hasebe M."/>
            <person name="Fang X."/>
        </authorList>
    </citation>
    <scope>NUCLEOTIDE SEQUENCE [LARGE SCALE GENOMIC DNA]</scope>
    <source>
        <strain evidence="3">cv. St1</strain>
    </source>
</reference>
<dbReference type="InterPro" id="IPR029472">
    <property type="entry name" value="Copia-like_N"/>
</dbReference>
<name>A0A1Q3BFA6_CEPFO</name>
<gene>
    <name evidence="2" type="ORF">CFOL_v3_10044</name>
</gene>
<feature type="domain" description="Retrotransposon Copia-like N-terminal" evidence="1">
    <location>
        <begin position="18"/>
        <end position="66"/>
    </location>
</feature>
<dbReference type="Pfam" id="PF14244">
    <property type="entry name" value="Retrotran_gag_3"/>
    <property type="match status" value="1"/>
</dbReference>
<dbReference type="PANTHER" id="PTHR37610">
    <property type="entry name" value="CCHC-TYPE DOMAIN-CONTAINING PROTEIN"/>
    <property type="match status" value="1"/>
</dbReference>
<organism evidence="2 3">
    <name type="scientific">Cephalotus follicularis</name>
    <name type="common">Albany pitcher plant</name>
    <dbReference type="NCBI Taxonomy" id="3775"/>
    <lineage>
        <taxon>Eukaryota</taxon>
        <taxon>Viridiplantae</taxon>
        <taxon>Streptophyta</taxon>
        <taxon>Embryophyta</taxon>
        <taxon>Tracheophyta</taxon>
        <taxon>Spermatophyta</taxon>
        <taxon>Magnoliopsida</taxon>
        <taxon>eudicotyledons</taxon>
        <taxon>Gunneridae</taxon>
        <taxon>Pentapetalae</taxon>
        <taxon>rosids</taxon>
        <taxon>fabids</taxon>
        <taxon>Oxalidales</taxon>
        <taxon>Cephalotaceae</taxon>
        <taxon>Cephalotus</taxon>
    </lineage>
</organism>
<dbReference type="EMBL" id="BDDD01000485">
    <property type="protein sequence ID" value="GAV66534.1"/>
    <property type="molecule type" value="Genomic_DNA"/>
</dbReference>
<evidence type="ECO:0000313" key="3">
    <source>
        <dbReference type="Proteomes" id="UP000187406"/>
    </source>
</evidence>
<protein>
    <submittedName>
        <fullName evidence="2">UBN2_3 domain-containing protein</fullName>
    </submittedName>
</protein>
<keyword evidence="3" id="KW-1185">Reference proteome</keyword>
<proteinExistence type="predicted"/>
<dbReference type="Proteomes" id="UP000187406">
    <property type="component" value="Unassembled WGS sequence"/>
</dbReference>
<sequence>MSSKSVTPIDFNNPLYLHPFNTLGVNLVNEHLIGNENYGIWSRAILIALRAKNNIGFIDGYCKKPTVGSPFLDQWERCNAIMLSRIMNIVSKELFSGIVYATNAQHVWKDLKEMFDKVNGSRIFSLHREIGMLTQGNNIVLVYYTKLRQ</sequence>
<evidence type="ECO:0000313" key="2">
    <source>
        <dbReference type="EMBL" id="GAV66534.1"/>
    </source>
</evidence>
<dbReference type="OrthoDB" id="1002462at2759"/>
<dbReference type="AlphaFoldDB" id="A0A1Q3BFA6"/>
<comment type="caution">
    <text evidence="2">The sequence shown here is derived from an EMBL/GenBank/DDBJ whole genome shotgun (WGS) entry which is preliminary data.</text>
</comment>
<accession>A0A1Q3BFA6</accession>